<comment type="similarity">
    <text evidence="4">Belongs to the peptidase C78 family. ZUFSP subfamily.</text>
</comment>
<comment type="subcellular location">
    <subcellularLocation>
        <location evidence="3">Cytoplasm</location>
    </subcellularLocation>
    <subcellularLocation>
        <location evidence="2">Nucleus</location>
    </subcellularLocation>
</comment>
<dbReference type="EMBL" id="AHAT01026720">
    <property type="status" value="NOT_ANNOTATED_CDS"/>
    <property type="molecule type" value="Genomic_DNA"/>
</dbReference>
<dbReference type="GO" id="GO:0008270">
    <property type="term" value="F:zinc ion binding"/>
    <property type="evidence" value="ECO:0007669"/>
    <property type="project" value="UniProtKB-KW"/>
</dbReference>
<evidence type="ECO:0000256" key="7">
    <source>
        <dbReference type="ARBA" id="ARBA00021993"/>
    </source>
</evidence>
<feature type="domain" description="C2H2-type" evidence="22">
    <location>
        <begin position="190"/>
        <end position="222"/>
    </location>
</feature>
<keyword evidence="20" id="KW-0175">Coiled coil</keyword>
<dbReference type="Bgee" id="ENSLOCG00000017125">
    <property type="expression patterns" value="Expressed in ovary and 13 other cell types or tissues"/>
</dbReference>
<dbReference type="STRING" id="7918.ENSLOCP00000021161"/>
<keyword evidence="15" id="KW-0539">Nucleus</keyword>
<evidence type="ECO:0000256" key="3">
    <source>
        <dbReference type="ARBA" id="ARBA00004496"/>
    </source>
</evidence>
<accession>W5NKK2</accession>
<evidence type="ECO:0000256" key="13">
    <source>
        <dbReference type="ARBA" id="ARBA00022833"/>
    </source>
</evidence>
<dbReference type="FunFam" id="3.90.70.130:FF:000002">
    <property type="entry name" value="Zinc finger containing ubiquitin peptidase 1"/>
    <property type="match status" value="1"/>
</dbReference>
<dbReference type="SUPFAM" id="SSF57667">
    <property type="entry name" value="beta-beta-alpha zinc fingers"/>
    <property type="match status" value="1"/>
</dbReference>
<evidence type="ECO:0000256" key="1">
    <source>
        <dbReference type="ARBA" id="ARBA00000707"/>
    </source>
</evidence>
<evidence type="ECO:0000256" key="4">
    <source>
        <dbReference type="ARBA" id="ARBA00010469"/>
    </source>
</evidence>
<evidence type="ECO:0000256" key="21">
    <source>
        <dbReference type="SAM" id="MobiDB-lite"/>
    </source>
</evidence>
<dbReference type="InterPro" id="IPR013087">
    <property type="entry name" value="Znf_C2H2_type"/>
</dbReference>
<dbReference type="GO" id="GO:0005737">
    <property type="term" value="C:cytoplasm"/>
    <property type="evidence" value="ECO:0007669"/>
    <property type="project" value="UniProtKB-SubCell"/>
</dbReference>
<dbReference type="Proteomes" id="UP000018468">
    <property type="component" value="Linkage group LG1"/>
</dbReference>
<comment type="catalytic activity">
    <reaction evidence="1">
        <text>Thiol-dependent hydrolysis of ester, thioester, amide, peptide and isopeptide bonds formed by the C-terminal Gly of ubiquitin (a 76-residue protein attached to proteins as an intracellular targeting signal).</text>
        <dbReference type="EC" id="3.4.19.12"/>
    </reaction>
</comment>
<evidence type="ECO:0000256" key="20">
    <source>
        <dbReference type="SAM" id="Coils"/>
    </source>
</evidence>
<feature type="compositionally biased region" description="Polar residues" evidence="21">
    <location>
        <begin position="131"/>
        <end position="142"/>
    </location>
</feature>
<feature type="region of interest" description="Disordered" evidence="21">
    <location>
        <begin position="130"/>
        <end position="149"/>
    </location>
</feature>
<evidence type="ECO:0000256" key="14">
    <source>
        <dbReference type="ARBA" id="ARBA00022990"/>
    </source>
</evidence>
<dbReference type="CTD" id="562478"/>
<organism evidence="23 24">
    <name type="scientific">Lepisosteus oculatus</name>
    <name type="common">Spotted gar</name>
    <dbReference type="NCBI Taxonomy" id="7918"/>
    <lineage>
        <taxon>Eukaryota</taxon>
        <taxon>Metazoa</taxon>
        <taxon>Chordata</taxon>
        <taxon>Craniata</taxon>
        <taxon>Vertebrata</taxon>
        <taxon>Euteleostomi</taxon>
        <taxon>Actinopterygii</taxon>
        <taxon>Neopterygii</taxon>
        <taxon>Holostei</taxon>
        <taxon>Semionotiformes</taxon>
        <taxon>Lepisosteidae</taxon>
        <taxon>Lepisosteus</taxon>
    </lineage>
</organism>
<keyword evidence="14" id="KW-0007">Acetylation</keyword>
<feature type="domain" description="C2H2-type" evidence="22">
    <location>
        <begin position="295"/>
        <end position="322"/>
    </location>
</feature>
<dbReference type="GeneTree" id="ENSGT00390000008232"/>
<reference evidence="23" key="2">
    <citation type="submission" date="2025-08" db="UniProtKB">
        <authorList>
            <consortium name="Ensembl"/>
        </authorList>
    </citation>
    <scope>IDENTIFICATION</scope>
</reference>
<evidence type="ECO:0000256" key="12">
    <source>
        <dbReference type="ARBA" id="ARBA00022801"/>
    </source>
</evidence>
<name>W5NKK2_LEPOC</name>
<evidence type="ECO:0000256" key="2">
    <source>
        <dbReference type="ARBA" id="ARBA00004123"/>
    </source>
</evidence>
<dbReference type="AlphaFoldDB" id="W5NKK2"/>
<evidence type="ECO:0000256" key="19">
    <source>
        <dbReference type="PROSITE-ProRule" id="PRU00042"/>
    </source>
</evidence>
<dbReference type="eggNOG" id="KOG4696">
    <property type="taxonomic scope" value="Eukaryota"/>
</dbReference>
<dbReference type="OrthoDB" id="288987at2759"/>
<keyword evidence="8" id="KW-0963">Cytoplasm</keyword>
<keyword evidence="13" id="KW-0862">Zinc</keyword>
<evidence type="ECO:0000256" key="8">
    <source>
        <dbReference type="ARBA" id="ARBA00022490"/>
    </source>
</evidence>
<dbReference type="InParanoid" id="W5NKK2"/>
<keyword evidence="12" id="KW-0378">Hydrolase</keyword>
<dbReference type="GO" id="GO:0005634">
    <property type="term" value="C:nucleus"/>
    <property type="evidence" value="ECO:0007669"/>
    <property type="project" value="UniProtKB-SubCell"/>
</dbReference>
<dbReference type="EMBL" id="AHAT01026721">
    <property type="status" value="NOT_ANNOTATED_CDS"/>
    <property type="molecule type" value="Genomic_DNA"/>
</dbReference>
<proteinExistence type="inferred from homology"/>
<evidence type="ECO:0000256" key="9">
    <source>
        <dbReference type="ARBA" id="ARBA00022723"/>
    </source>
</evidence>
<protein>
    <recommendedName>
        <fullName evidence="7">Zinc finger-containing ubiquitin peptidase 1</fullName>
        <ecNumber evidence="6">3.4.19.12</ecNumber>
    </recommendedName>
    <alternativeName>
        <fullName evidence="17">Lys-63-specific deubiquitinase ZUFSP</fullName>
    </alternativeName>
    <alternativeName>
        <fullName evidence="16">Zinc finger with UFM1-specific peptidase domain protein</fullName>
    </alternativeName>
</protein>
<dbReference type="InterPro" id="IPR050688">
    <property type="entry name" value="Zinc_finger/UBP_domain"/>
</dbReference>
<evidence type="ECO:0000313" key="23">
    <source>
        <dbReference type="Ensembl" id="ENSLOCP00000021161.1"/>
    </source>
</evidence>
<sequence length="680" mass="76416">MFACEICGEEGLSEADMKTHLLLSHLENEIRCPICCLSGVTYDELLFHIDIAHSENNTELSETSARKEVKSGLDIEVVEASTSGHTDNTMEVSDPEGPQNSKHVVGMSQDAAHVLKDSFTWKENGLKIQDQGESTKVPQTPRETGMAASERVVSHAACTSEREHVAKECSGPQVKAKQKRIHSPKKERMYPCPMCSLVCADCYILQEHVELHLQEQHTEEEPCFTSKSILRGKIKKEDREGPTNHLGVKTGEESMALQDPDGDEEPVELLGAYCSASDSANAKYTTSKSHAGKLYQCPFCSLIFRNSIILQEHVDLHLVENSMVAENAPSDLGLAMKLQEEEEIQRRKEEARREAEEFKKLQAQFGLDGSGGYKKQHVRNMERAVFRGQMTAVEFHRRKAEMMESLASGVDDGKTRTSGVIGALYEYYQREGRDTVHVWLCAETDHFHSSAGDKGWGCGYRNFQMLLSCLLKMDLYKDCLKCGAVPCIPRVQAMIEDAWREGADPQGAYHFNHKLQGSRAWIGATEIYSVLTSLRVKCRIVDFHRPSGPSDTHPRLFEWVRSYYSVATSRAARLPPRVVQTTRPPIYLQHQGHSRSIVGIEEKKNGSLCILIFDPGCPSEDMKRFLGNDLRPGNLRHLRRFPSGLKHKQYQLVAVEGVLSPEEKQVRLQSSRNLCAEKIP</sequence>
<dbReference type="PANTHER" id="PTHR24403">
    <property type="entry name" value="ZINC FINGER PROTEIN"/>
    <property type="match status" value="1"/>
</dbReference>
<comment type="function">
    <text evidence="18">Deubiquitinase with endodeubiquitinase activity that specifically interacts with and cleaves 'Lys-63'-linked long polyubiquitin chains. Shows only weak activity against 'Lys-11' and 'Lys-48'-linked chains. Plays an important role in genome stability pathways, functioning to prevent spontaneous DNA damage and also promote cellular survival in response to exogenous DNA damage. Modulates the ubiquitination status of replication protein A (RPA) complex proteins in response to replication stress.</text>
</comment>
<feature type="coiled-coil region" evidence="20">
    <location>
        <begin position="334"/>
        <end position="364"/>
    </location>
</feature>
<dbReference type="InterPro" id="IPR036236">
    <property type="entry name" value="Znf_C2H2_sf"/>
</dbReference>
<evidence type="ECO:0000256" key="16">
    <source>
        <dbReference type="ARBA" id="ARBA00029662"/>
    </source>
</evidence>
<evidence type="ECO:0000256" key="6">
    <source>
        <dbReference type="ARBA" id="ARBA00012759"/>
    </source>
</evidence>
<evidence type="ECO:0000259" key="22">
    <source>
        <dbReference type="PROSITE" id="PS50157"/>
    </source>
</evidence>
<keyword evidence="9" id="KW-0479">Metal-binding</keyword>
<evidence type="ECO:0000256" key="17">
    <source>
        <dbReference type="ARBA" id="ARBA00031481"/>
    </source>
</evidence>
<keyword evidence="10" id="KW-0677">Repeat</keyword>
<evidence type="ECO:0000256" key="5">
    <source>
        <dbReference type="ARBA" id="ARBA00011274"/>
    </source>
</evidence>
<dbReference type="OMA" id="CTSEREH"/>
<dbReference type="GeneID" id="102693269"/>
<dbReference type="EC" id="3.4.19.12" evidence="6"/>
<evidence type="ECO:0000256" key="15">
    <source>
        <dbReference type="ARBA" id="ARBA00023242"/>
    </source>
</evidence>
<dbReference type="Gene3D" id="3.90.70.130">
    <property type="match status" value="1"/>
</dbReference>
<dbReference type="PANTHER" id="PTHR24403:SF82">
    <property type="entry name" value="ZINC FINGER-CONTAINING UBIQUITIN PEPTIDASE 1"/>
    <property type="match status" value="1"/>
</dbReference>
<dbReference type="GO" id="GO:0004843">
    <property type="term" value="F:cysteine-type deubiquitinase activity"/>
    <property type="evidence" value="ECO:0007669"/>
    <property type="project" value="UniProtKB-EC"/>
</dbReference>
<evidence type="ECO:0000256" key="10">
    <source>
        <dbReference type="ARBA" id="ARBA00022737"/>
    </source>
</evidence>
<keyword evidence="11 19" id="KW-0863">Zinc-finger</keyword>
<dbReference type="PROSITE" id="PS50157">
    <property type="entry name" value="ZINC_FINGER_C2H2_2"/>
    <property type="match status" value="2"/>
</dbReference>
<dbReference type="Pfam" id="PF07910">
    <property type="entry name" value="Peptidase_C78"/>
    <property type="match status" value="1"/>
</dbReference>
<keyword evidence="24" id="KW-1185">Reference proteome</keyword>
<evidence type="ECO:0000313" key="24">
    <source>
        <dbReference type="Proteomes" id="UP000018468"/>
    </source>
</evidence>
<comment type="subunit">
    <text evidence="5">Interacts with RPA1 and RPA2.</text>
</comment>
<evidence type="ECO:0000256" key="11">
    <source>
        <dbReference type="ARBA" id="ARBA00022771"/>
    </source>
</evidence>
<dbReference type="Ensembl" id="ENSLOCT00000021197.1">
    <property type="protein sequence ID" value="ENSLOCP00000021161.1"/>
    <property type="gene ID" value="ENSLOCG00000017125.1"/>
</dbReference>
<dbReference type="SMART" id="SM00355">
    <property type="entry name" value="ZnF_C2H2"/>
    <property type="match status" value="4"/>
</dbReference>
<dbReference type="PROSITE" id="PS00028">
    <property type="entry name" value="ZINC_FINGER_C2H2_1"/>
    <property type="match status" value="3"/>
</dbReference>
<dbReference type="HOGENOM" id="CLU_017060_0_1_1"/>
<evidence type="ECO:0000256" key="18">
    <source>
        <dbReference type="ARBA" id="ARBA00045669"/>
    </source>
</evidence>
<reference evidence="24" key="1">
    <citation type="submission" date="2011-12" db="EMBL/GenBank/DDBJ databases">
        <title>The Draft Genome of Lepisosteus oculatus.</title>
        <authorList>
            <consortium name="The Broad Institute Genome Assembly &amp; Analysis Group"/>
            <consortium name="Computational R&amp;D Group"/>
            <consortium name="and Sequencing Platform"/>
            <person name="Di Palma F."/>
            <person name="Alfoldi J."/>
            <person name="Johnson J."/>
            <person name="Berlin A."/>
            <person name="Gnerre S."/>
            <person name="Jaffe D."/>
            <person name="MacCallum I."/>
            <person name="Young S."/>
            <person name="Walker B.J."/>
            <person name="Lander E.S."/>
            <person name="Lindblad-Toh K."/>
        </authorList>
    </citation>
    <scope>NUCLEOTIDE SEQUENCE [LARGE SCALE GENOMIC DNA]</scope>
</reference>
<reference evidence="23" key="3">
    <citation type="submission" date="2025-09" db="UniProtKB">
        <authorList>
            <consortium name="Ensembl"/>
        </authorList>
    </citation>
    <scope>IDENTIFICATION</scope>
</reference>
<dbReference type="InterPro" id="IPR012462">
    <property type="entry name" value="UFSP1/2_DUB_cat"/>
</dbReference>
<dbReference type="FunCoup" id="W5NKK2">
    <property type="interactions" value="751"/>
</dbReference>